<evidence type="ECO:0000256" key="5">
    <source>
        <dbReference type="ARBA" id="ARBA00022723"/>
    </source>
</evidence>
<dbReference type="RefSeq" id="WP_094097469.1">
    <property type="nucleotide sequence ID" value="NZ_CP021361.1"/>
</dbReference>
<name>A0A240U162_9BURK</name>
<dbReference type="InterPro" id="IPR023214">
    <property type="entry name" value="HAD_sf"/>
</dbReference>
<keyword evidence="6" id="KW-0378">Hydrolase</keyword>
<dbReference type="EC" id="3.1.3.15" evidence="3"/>
<dbReference type="InterPro" id="IPR006385">
    <property type="entry name" value="HAD_hydro_SerB1"/>
</dbReference>
<evidence type="ECO:0000256" key="4">
    <source>
        <dbReference type="ARBA" id="ARBA00021697"/>
    </source>
</evidence>
<comment type="similarity">
    <text evidence="2">Belongs to the HAD-like hydrolase superfamily. SerB family.</text>
</comment>
<dbReference type="AlphaFoldDB" id="A0A240U162"/>
<dbReference type="SUPFAM" id="SSF56784">
    <property type="entry name" value="HAD-like"/>
    <property type="match status" value="1"/>
</dbReference>
<evidence type="ECO:0000256" key="6">
    <source>
        <dbReference type="ARBA" id="ARBA00022801"/>
    </source>
</evidence>
<organism evidence="11 12">
    <name type="scientific">Acidovorax carolinensis</name>
    <dbReference type="NCBI Taxonomy" id="553814"/>
    <lineage>
        <taxon>Bacteria</taxon>
        <taxon>Pseudomonadati</taxon>
        <taxon>Pseudomonadota</taxon>
        <taxon>Betaproteobacteria</taxon>
        <taxon>Burkholderiales</taxon>
        <taxon>Comamonadaceae</taxon>
        <taxon>Acidovorax</taxon>
    </lineage>
</organism>
<dbReference type="PANTHER" id="PTHR43344:SF13">
    <property type="entry name" value="PHOSPHATASE RV3661-RELATED"/>
    <property type="match status" value="1"/>
</dbReference>
<sequence length="246" mass="28044">MTDTQTNRPRLTLFDLDHTLLPIDSDYEWGEFTIRIGWNDPVEFARRNDEFYAHYQAGTLDVHDYVRFATEAVRQRGPEAAAAAHAQFMREVIEPAIHPQARDLLRQHQQAGDDVLIITATNEFVTRPIAKALGVQQLLAMQLARDAQGWYTGEIDGIPTMREGKVRRMEQWLAERRLSWADVESTFYSDSMNDVPLLEKVNHPVATNPDARLRVLAQERGWRILDLFPTGTNQNAQPAPVQDAAP</sequence>
<dbReference type="PANTHER" id="PTHR43344">
    <property type="entry name" value="PHOSPHOSERINE PHOSPHATASE"/>
    <property type="match status" value="1"/>
</dbReference>
<keyword evidence="7" id="KW-0460">Magnesium</keyword>
<accession>A0A240U162</accession>
<reference evidence="11 12" key="1">
    <citation type="submission" date="2017-05" db="EMBL/GenBank/DDBJ databases">
        <title>Polyphasic characterization of four soil-derived phenanthrene-degrading Acidovorax strains and proposal of Acidovorax phenanthrenivorans sp. nov.</title>
        <authorList>
            <person name="Singleton D.R."/>
            <person name="Lee J."/>
            <person name="Dickey A.N."/>
            <person name="Stroud A."/>
            <person name="Scholl E.H."/>
            <person name="Wright F.A."/>
            <person name="Aitken M.D."/>
        </authorList>
    </citation>
    <scope>NUCLEOTIDE SEQUENCE [LARGE SCALE GENOMIC DNA]</scope>
    <source>
        <strain evidence="11">NA3</strain>
    </source>
</reference>
<dbReference type="FunFam" id="3.40.50.1000:FF:000025">
    <property type="entry name" value="HAD hydrolase, family IB"/>
    <property type="match status" value="1"/>
</dbReference>
<comment type="pathway">
    <text evidence="1">Amino-acid biosynthesis; L-histidine biosynthesis; L-histidine from 5-phospho-alpha-D-ribose 1-diphosphate: step 8/9.</text>
</comment>
<dbReference type="Gene3D" id="3.40.50.1000">
    <property type="entry name" value="HAD superfamily/HAD-like"/>
    <property type="match status" value="1"/>
</dbReference>
<dbReference type="GO" id="GO:0004401">
    <property type="term" value="F:histidinol-phosphatase activity"/>
    <property type="evidence" value="ECO:0007669"/>
    <property type="project" value="UniProtKB-EC"/>
</dbReference>
<dbReference type="GO" id="GO:0046872">
    <property type="term" value="F:metal ion binding"/>
    <property type="evidence" value="ECO:0007669"/>
    <property type="project" value="UniProtKB-KW"/>
</dbReference>
<dbReference type="InterPro" id="IPR050582">
    <property type="entry name" value="HAD-like_SerB"/>
</dbReference>
<dbReference type="InterPro" id="IPR036412">
    <property type="entry name" value="HAD-like_sf"/>
</dbReference>
<evidence type="ECO:0000256" key="3">
    <source>
        <dbReference type="ARBA" id="ARBA00013085"/>
    </source>
</evidence>
<comment type="catalytic activity">
    <reaction evidence="9">
        <text>L-histidinol phosphate + H2O = L-histidinol + phosphate</text>
        <dbReference type="Rhea" id="RHEA:14465"/>
        <dbReference type="ChEBI" id="CHEBI:15377"/>
        <dbReference type="ChEBI" id="CHEBI:43474"/>
        <dbReference type="ChEBI" id="CHEBI:57699"/>
        <dbReference type="ChEBI" id="CHEBI:57980"/>
        <dbReference type="EC" id="3.1.3.15"/>
    </reaction>
    <physiologicalReaction direction="left-to-right" evidence="9">
        <dbReference type="Rhea" id="RHEA:14466"/>
    </physiologicalReaction>
</comment>
<gene>
    <name evidence="11" type="ORF">CBP34_04850</name>
</gene>
<dbReference type="NCBIfam" id="TIGR01488">
    <property type="entry name" value="HAD-SF-IB"/>
    <property type="match status" value="1"/>
</dbReference>
<evidence type="ECO:0000256" key="2">
    <source>
        <dbReference type="ARBA" id="ARBA00009184"/>
    </source>
</evidence>
<dbReference type="EMBL" id="CP021361">
    <property type="protein sequence ID" value="ART51131.1"/>
    <property type="molecule type" value="Genomic_DNA"/>
</dbReference>
<dbReference type="Proteomes" id="UP000194432">
    <property type="component" value="Chromosome 1"/>
</dbReference>
<evidence type="ECO:0000256" key="8">
    <source>
        <dbReference type="ARBA" id="ARBA00033209"/>
    </source>
</evidence>
<evidence type="ECO:0000313" key="12">
    <source>
        <dbReference type="Proteomes" id="UP000194432"/>
    </source>
</evidence>
<comment type="function">
    <text evidence="10">Catalyzes the dephosphorylation of histidinol-phosphate to histidinol, the direct precursor of histidine.</text>
</comment>
<keyword evidence="12" id="KW-1185">Reference proteome</keyword>
<protein>
    <recommendedName>
        <fullName evidence="4">Histidinol-phosphatase</fullName>
        <ecNumber evidence="3">3.1.3.15</ecNumber>
    </recommendedName>
    <alternativeName>
        <fullName evidence="8">Histidinol-phosphate phosphatase</fullName>
    </alternativeName>
</protein>
<evidence type="ECO:0000256" key="10">
    <source>
        <dbReference type="ARBA" id="ARBA00053547"/>
    </source>
</evidence>
<evidence type="ECO:0000256" key="7">
    <source>
        <dbReference type="ARBA" id="ARBA00022842"/>
    </source>
</evidence>
<dbReference type="NCBIfam" id="TIGR01490">
    <property type="entry name" value="HAD-SF-IB-hyp1"/>
    <property type="match status" value="1"/>
</dbReference>
<dbReference type="KEGG" id="acin:CBP34_04850"/>
<evidence type="ECO:0000256" key="1">
    <source>
        <dbReference type="ARBA" id="ARBA00004970"/>
    </source>
</evidence>
<evidence type="ECO:0000313" key="11">
    <source>
        <dbReference type="EMBL" id="ART51131.1"/>
    </source>
</evidence>
<dbReference type="Gene3D" id="1.20.1440.100">
    <property type="entry name" value="SG protein - dephosphorylation function"/>
    <property type="match status" value="1"/>
</dbReference>
<proteinExistence type="inferred from homology"/>
<dbReference type="Pfam" id="PF12710">
    <property type="entry name" value="HAD"/>
    <property type="match status" value="1"/>
</dbReference>
<evidence type="ECO:0000256" key="9">
    <source>
        <dbReference type="ARBA" id="ARBA00052092"/>
    </source>
</evidence>
<dbReference type="CDD" id="cd02612">
    <property type="entry name" value="HAD_PGPPase"/>
    <property type="match status" value="1"/>
</dbReference>
<keyword evidence="5" id="KW-0479">Metal-binding</keyword>